<dbReference type="EMBL" id="JAUSRB010000002">
    <property type="protein sequence ID" value="MDP9868994.1"/>
    <property type="molecule type" value="Genomic_DNA"/>
</dbReference>
<protein>
    <submittedName>
        <fullName evidence="5">Tetratricopeptide (TPR) repeat protein</fullName>
    </submittedName>
</protein>
<reference evidence="5 6" key="1">
    <citation type="submission" date="2023-07" db="EMBL/GenBank/DDBJ databases">
        <title>Sequencing the genomes of 1000 actinobacteria strains.</title>
        <authorList>
            <person name="Klenk H.-P."/>
        </authorList>
    </citation>
    <scope>NUCLEOTIDE SEQUENCE [LARGE SCALE GENOMIC DNA]</scope>
    <source>
        <strain evidence="5 6">DSM 44109</strain>
    </source>
</reference>
<evidence type="ECO:0000313" key="5">
    <source>
        <dbReference type="EMBL" id="MDP9868994.1"/>
    </source>
</evidence>
<feature type="region of interest" description="Disordered" evidence="3">
    <location>
        <begin position="583"/>
        <end position="622"/>
    </location>
</feature>
<dbReference type="RefSeq" id="WP_306872415.1">
    <property type="nucleotide sequence ID" value="NZ_JAUSRB010000002.1"/>
</dbReference>
<evidence type="ECO:0000256" key="1">
    <source>
        <dbReference type="ARBA" id="ARBA00022741"/>
    </source>
</evidence>
<evidence type="ECO:0000256" key="2">
    <source>
        <dbReference type="ARBA" id="ARBA00022840"/>
    </source>
</evidence>
<keyword evidence="1" id="KW-0547">Nucleotide-binding</keyword>
<gene>
    <name evidence="5" type="ORF">J2S55_008260</name>
</gene>
<keyword evidence="6" id="KW-1185">Reference proteome</keyword>
<evidence type="ECO:0000259" key="4">
    <source>
        <dbReference type="SMART" id="SM00382"/>
    </source>
</evidence>
<proteinExistence type="predicted"/>
<accession>A0ABT9RI81</accession>
<evidence type="ECO:0000313" key="6">
    <source>
        <dbReference type="Proteomes" id="UP001230426"/>
    </source>
</evidence>
<dbReference type="InterPro" id="IPR003593">
    <property type="entry name" value="AAA+_ATPase"/>
</dbReference>
<dbReference type="InterPro" id="IPR011990">
    <property type="entry name" value="TPR-like_helical_dom_sf"/>
</dbReference>
<dbReference type="PANTHER" id="PTHR16305">
    <property type="entry name" value="TESTICULAR SOLUBLE ADENYLYL CYCLASE"/>
    <property type="match status" value="1"/>
</dbReference>
<dbReference type="CDD" id="cd00267">
    <property type="entry name" value="ABC_ATPase"/>
    <property type="match status" value="1"/>
</dbReference>
<dbReference type="Proteomes" id="UP001230426">
    <property type="component" value="Unassembled WGS sequence"/>
</dbReference>
<dbReference type="Gene3D" id="1.25.40.10">
    <property type="entry name" value="Tetratricopeptide repeat domain"/>
    <property type="match status" value="1"/>
</dbReference>
<sequence length="622" mass="66778">MTVKTEISALVEQAAGGTLLIRGTAGSGKSTLLEEAAHGRRTLRTTGIETEYGLQAAALDRLLRPASLRNATDPFQAGEALIALLREGPRVVLVDDAHWLDRFSAAALVYAARRAHAEGVAIIFAADDDFDAPGVPELALPALDTAEAAELIADVELNPQVRERIVREAEGNPLALREFATALTTEQRLGRVIPPPLLAVRPRVLGRFGHRLATAVSEGSRPLLSLIAAERDGDLAAIMTAAAALGQTENDLAEAEGVLRVTGMRVEFRHPLDRAAAYYLVPLADRLRAHRLLSDAVHDPVRRLAHRLAATMTPDEKIAAELEDLARRADPLLAACIYDHAALLSAQPEQRTRRSGAAARRLLRAHDYERALPRLAGQESVQALLLAGDDDAALALATRQVARLREQGRCDALPEPLGRLARALIAAGRFSEARAAVEEATQIAADAAPTPGLLAEIAALEGSSDGLPGLLELGLGRFHEALPHLEARWRQPDTPMIAAADLVEAAIMAGRPERAAEPLARFPEWAERTGQDWAMAVALRIQALAGQGEQADDLLARAVHLHERGGRPFERARTALLYGQRLRRAHRTSQSRASAPSGRGTVRASRRRSVGHAGPCRTACGR</sequence>
<dbReference type="SMART" id="SM00382">
    <property type="entry name" value="AAA"/>
    <property type="match status" value="1"/>
</dbReference>
<name>A0ABT9RI81_9ACTN</name>
<keyword evidence="2" id="KW-0067">ATP-binding</keyword>
<evidence type="ECO:0000256" key="3">
    <source>
        <dbReference type="SAM" id="MobiDB-lite"/>
    </source>
</evidence>
<feature type="domain" description="AAA+ ATPase" evidence="4">
    <location>
        <begin position="15"/>
        <end position="153"/>
    </location>
</feature>
<dbReference type="PANTHER" id="PTHR16305:SF35">
    <property type="entry name" value="TRANSCRIPTIONAL ACTIVATOR DOMAIN"/>
    <property type="match status" value="1"/>
</dbReference>
<dbReference type="InterPro" id="IPR027417">
    <property type="entry name" value="P-loop_NTPase"/>
</dbReference>
<comment type="caution">
    <text evidence="5">The sequence shown here is derived from an EMBL/GenBank/DDBJ whole genome shotgun (WGS) entry which is preliminary data.</text>
</comment>
<dbReference type="SUPFAM" id="SSF52540">
    <property type="entry name" value="P-loop containing nucleoside triphosphate hydrolases"/>
    <property type="match status" value="1"/>
</dbReference>
<organism evidence="5 6">
    <name type="scientific">Streptosporangium brasiliense</name>
    <dbReference type="NCBI Taxonomy" id="47480"/>
    <lineage>
        <taxon>Bacteria</taxon>
        <taxon>Bacillati</taxon>
        <taxon>Actinomycetota</taxon>
        <taxon>Actinomycetes</taxon>
        <taxon>Streptosporangiales</taxon>
        <taxon>Streptosporangiaceae</taxon>
        <taxon>Streptosporangium</taxon>
    </lineage>
</organism>